<protein>
    <submittedName>
        <fullName evidence="2">Uncharacterized protein</fullName>
    </submittedName>
</protein>
<dbReference type="GeneID" id="84592528"/>
<reference evidence="2" key="1">
    <citation type="submission" date="2025-02" db="EMBL/GenBank/DDBJ databases">
        <authorList>
            <consortium name="NCBI Genome Project"/>
        </authorList>
    </citation>
    <scope>NUCLEOTIDE SEQUENCE</scope>
</reference>
<dbReference type="KEGG" id="ang:An12g03490"/>
<dbReference type="RefSeq" id="XP_059604398.1">
    <property type="nucleotide sequence ID" value="XM_059750799.1"/>
</dbReference>
<evidence type="ECO:0000256" key="1">
    <source>
        <dbReference type="SAM" id="MobiDB-lite"/>
    </source>
</evidence>
<gene>
    <name evidence="2" type="ORF">An12g03490</name>
</gene>
<organism evidence="2">
    <name type="scientific">Aspergillus niger</name>
    <dbReference type="NCBI Taxonomy" id="5061"/>
    <lineage>
        <taxon>Eukaryota</taxon>
        <taxon>Fungi</taxon>
        <taxon>Dikarya</taxon>
        <taxon>Ascomycota</taxon>
        <taxon>Pezizomycotina</taxon>
        <taxon>Eurotiomycetes</taxon>
        <taxon>Eurotiomycetidae</taxon>
        <taxon>Eurotiales</taxon>
        <taxon>Aspergillaceae</taxon>
        <taxon>Aspergillus</taxon>
        <taxon>Aspergillus subgen. Circumdati</taxon>
    </lineage>
</organism>
<dbReference type="VEuPathDB" id="FungiDB:An12g03490"/>
<proteinExistence type="predicted"/>
<feature type="region of interest" description="Disordered" evidence="1">
    <location>
        <begin position="482"/>
        <end position="502"/>
    </location>
</feature>
<sequence>MADLQEHPNATGLGWADGMGQELPHATGLGWADGTGLGQQHATHNTVSTHYLTSRWLTNVPGPTVGWMGQAWDIEYNTQHSATTLLAPWLGRWDGPGSSTHNSTTQPGLIRVWPHGWVDGTGLEDHIFRRDNIPGPMVGWLGWAWDNSTQLDNTTHADNFSGPMDSHTGLASWLGGWDGPGRPYYIYLLRSNTRAYSFSNKPGPGWVAGTGLGRSCRLRQHSTGKSFYSRLHDNSVADSIQGRAWAIGFNIRQIVSPPYVRLPRLHVWLTTMSTGSLQWWTRHRLGGWDGSGTSDTGGVHCSGEPGLGWVVGTGLGHRAWGWGFEAMDGLGLSDSTSTIQDGPGTSDTEGGGGLRIMEVTLLDSQSRDMTALSTYSRVLLYNTPSPGWVDGMGLGPWLGGRDGPGTSDTGEGEGALVGWMGWAWDILTNLNSTVSLLAHYIGSYLWLTIYRFTTAVDQASAGWFTTAVNQASVGRLGRAWDMDSTPAVQDGPGTSDTGGGGV</sequence>
<dbReference type="AlphaFoldDB" id="A0AAJ8E1X6"/>
<name>A0AAJ8E1X6_ASPNG</name>
<evidence type="ECO:0000313" key="2">
    <source>
        <dbReference type="RefSeq" id="XP_059604398.1"/>
    </source>
</evidence>
<reference evidence="2" key="2">
    <citation type="submission" date="2025-08" db="UniProtKB">
        <authorList>
            <consortium name="RefSeq"/>
        </authorList>
    </citation>
    <scope>IDENTIFICATION</scope>
</reference>
<accession>A0AAJ8E1X6</accession>